<dbReference type="Pfam" id="PF00460">
    <property type="entry name" value="Flg_bb_rod"/>
    <property type="match status" value="1"/>
</dbReference>
<dbReference type="InterPro" id="IPR053927">
    <property type="entry name" value="FlgK_helical"/>
</dbReference>
<dbReference type="GO" id="GO:0009424">
    <property type="term" value="C:bacterial-type flagellum hook"/>
    <property type="evidence" value="ECO:0007669"/>
    <property type="project" value="InterPro"/>
</dbReference>
<dbReference type="InterPro" id="IPR001444">
    <property type="entry name" value="Flag_bb_rod_N"/>
</dbReference>
<dbReference type="PANTHER" id="PTHR30033">
    <property type="entry name" value="FLAGELLAR HOOK-ASSOCIATED PROTEIN 1"/>
    <property type="match status" value="1"/>
</dbReference>
<dbReference type="InterPro" id="IPR002371">
    <property type="entry name" value="FlgK"/>
</dbReference>
<dbReference type="Pfam" id="PF06429">
    <property type="entry name" value="Flg_bbr_C"/>
    <property type="match status" value="1"/>
</dbReference>
<feature type="domain" description="Flagellar basal-body/hook protein C-terminal" evidence="9">
    <location>
        <begin position="616"/>
        <end position="654"/>
    </location>
</feature>
<protein>
    <recommendedName>
        <fullName evidence="4">Flagellar hook-associated protein 1</fullName>
    </recommendedName>
</protein>
<dbReference type="GO" id="GO:0005576">
    <property type="term" value="C:extracellular region"/>
    <property type="evidence" value="ECO:0007669"/>
    <property type="project" value="UniProtKB-SubCell"/>
</dbReference>
<dbReference type="SUPFAM" id="SSF64518">
    <property type="entry name" value="Phase 1 flagellin"/>
    <property type="match status" value="1"/>
</dbReference>
<dbReference type="RefSeq" id="WP_145200099.1">
    <property type="nucleotide sequence ID" value="NZ_CP036267.1"/>
</dbReference>
<sequence>MLHIDVGLSSIRASQQALYAISNNIANANTEGYHRQRVELIDRNPVTIGSIQIGSGVDVDSLTRLRDTATEASLISTKSRHAESETTLRILGQLESALLPSSGSLISTVSNFFNEIEQLAAQPSTVTIRDAVIAAAEDVVNQISQLDTRLNQLRSNNVIAIHEEVNAINDETAQIADLNRDIRIQSHSGSQPNTLLDQRDRLVSQLSERVDISLQSFLVDDSPLVAAGGSIIIAEKATTLRAETTPDGRATVQATNGGATVAPTSGTLQAMLAGQQAIDEIQQSLHDWANEFIATVDAIHASGQGQNSQLEFIQGVRNVSPPSIPLEGLATTFPVESGSLFVTLTESSTGQRTTHQVDIDVTSDSLEDALSRLDTIPQLTSIYQPDTGKVALRANAGYSIDFAGGIDAVPAASNLTGTASPKLSGFPTTSENTNWTATISGSGTVGTTPGLRLDITNSVTGAAIKSLDIGKNYLPGETLTIADGVNLSFTSGTVTNGENFAFDIVANPDETGMLVTLGLQSLFTGDASTGIGLNPHVQESPLNLAASRTGESADSSNLKRMIQLRESVQFVSRNETLEERITSLSTSTAFRIQAEQANFEYLNEQKIHLENVRDSVSGVDPNEELLTMMEYQRQFQAASRFITVVDEALDELLRFIN</sequence>
<evidence type="ECO:0000256" key="2">
    <source>
        <dbReference type="ARBA" id="ARBA00004613"/>
    </source>
</evidence>
<dbReference type="PRINTS" id="PR01005">
    <property type="entry name" value="FLGHOOKAP1"/>
</dbReference>
<evidence type="ECO:0000259" key="10">
    <source>
        <dbReference type="Pfam" id="PF22638"/>
    </source>
</evidence>
<dbReference type="GO" id="GO:0005198">
    <property type="term" value="F:structural molecule activity"/>
    <property type="evidence" value="ECO:0007669"/>
    <property type="project" value="InterPro"/>
</dbReference>
<evidence type="ECO:0000256" key="3">
    <source>
        <dbReference type="ARBA" id="ARBA00009677"/>
    </source>
</evidence>
<dbReference type="OrthoDB" id="9802553at2"/>
<dbReference type="KEGG" id="tpol:Mal48_28400"/>
<keyword evidence="12" id="KW-1185">Reference proteome</keyword>
<keyword evidence="6" id="KW-0975">Bacterial flagellum</keyword>
<feature type="domain" description="Flagellar basal body rod protein N-terminal" evidence="8">
    <location>
        <begin position="5"/>
        <end position="33"/>
    </location>
</feature>
<keyword evidence="5" id="KW-0964">Secreted</keyword>
<evidence type="ECO:0000313" key="12">
    <source>
        <dbReference type="Proteomes" id="UP000315724"/>
    </source>
</evidence>
<evidence type="ECO:0000259" key="9">
    <source>
        <dbReference type="Pfam" id="PF06429"/>
    </source>
</evidence>
<reference evidence="11 12" key="1">
    <citation type="submission" date="2019-02" db="EMBL/GenBank/DDBJ databases">
        <title>Deep-cultivation of Planctomycetes and their phenomic and genomic characterization uncovers novel biology.</title>
        <authorList>
            <person name="Wiegand S."/>
            <person name="Jogler M."/>
            <person name="Boedeker C."/>
            <person name="Pinto D."/>
            <person name="Vollmers J."/>
            <person name="Rivas-Marin E."/>
            <person name="Kohn T."/>
            <person name="Peeters S.H."/>
            <person name="Heuer A."/>
            <person name="Rast P."/>
            <person name="Oberbeckmann S."/>
            <person name="Bunk B."/>
            <person name="Jeske O."/>
            <person name="Meyerdierks A."/>
            <person name="Storesund J.E."/>
            <person name="Kallscheuer N."/>
            <person name="Luecker S."/>
            <person name="Lage O.M."/>
            <person name="Pohl T."/>
            <person name="Merkel B.J."/>
            <person name="Hornburger P."/>
            <person name="Mueller R.-W."/>
            <person name="Bruemmer F."/>
            <person name="Labrenz M."/>
            <person name="Spormann A.M."/>
            <person name="Op den Camp H."/>
            <person name="Overmann J."/>
            <person name="Amann R."/>
            <person name="Jetten M.S.M."/>
            <person name="Mascher T."/>
            <person name="Medema M.H."/>
            <person name="Devos D.P."/>
            <person name="Kaster A.-K."/>
            <person name="Ovreas L."/>
            <person name="Rohde M."/>
            <person name="Galperin M.Y."/>
            <person name="Jogler C."/>
        </authorList>
    </citation>
    <scope>NUCLEOTIDE SEQUENCE [LARGE SCALE GENOMIC DNA]</scope>
    <source>
        <strain evidence="11 12">Mal48</strain>
    </source>
</reference>
<accession>A0A517QPR6</accession>
<keyword evidence="11" id="KW-0282">Flagellum</keyword>
<evidence type="ECO:0000256" key="1">
    <source>
        <dbReference type="ARBA" id="ARBA00004365"/>
    </source>
</evidence>
<keyword evidence="11" id="KW-0969">Cilium</keyword>
<evidence type="ECO:0000256" key="6">
    <source>
        <dbReference type="ARBA" id="ARBA00023143"/>
    </source>
</evidence>
<dbReference type="AlphaFoldDB" id="A0A517QPR6"/>
<dbReference type="NCBIfam" id="TIGR02492">
    <property type="entry name" value="flgK_ends"/>
    <property type="match status" value="1"/>
</dbReference>
<evidence type="ECO:0000256" key="4">
    <source>
        <dbReference type="ARBA" id="ARBA00016244"/>
    </source>
</evidence>
<dbReference type="EMBL" id="CP036267">
    <property type="protein sequence ID" value="QDT33587.1"/>
    <property type="molecule type" value="Genomic_DNA"/>
</dbReference>
<dbReference type="Proteomes" id="UP000315724">
    <property type="component" value="Chromosome"/>
</dbReference>
<feature type="domain" description="Flagellar hook-associated protein FlgK helical" evidence="10">
    <location>
        <begin position="91"/>
        <end position="309"/>
    </location>
</feature>
<evidence type="ECO:0000259" key="8">
    <source>
        <dbReference type="Pfam" id="PF00460"/>
    </source>
</evidence>
<evidence type="ECO:0000313" key="11">
    <source>
        <dbReference type="EMBL" id="QDT33587.1"/>
    </source>
</evidence>
<gene>
    <name evidence="11" type="primary">flgK</name>
    <name evidence="11" type="ORF">Mal48_28400</name>
</gene>
<comment type="similarity">
    <text evidence="3">Belongs to the flagella basal body rod proteins family.</text>
</comment>
<organism evidence="11 12">
    <name type="scientific">Thalassoglobus polymorphus</name>
    <dbReference type="NCBI Taxonomy" id="2527994"/>
    <lineage>
        <taxon>Bacteria</taxon>
        <taxon>Pseudomonadati</taxon>
        <taxon>Planctomycetota</taxon>
        <taxon>Planctomycetia</taxon>
        <taxon>Planctomycetales</taxon>
        <taxon>Planctomycetaceae</taxon>
        <taxon>Thalassoglobus</taxon>
    </lineage>
</organism>
<dbReference type="InterPro" id="IPR010930">
    <property type="entry name" value="Flg_bb/hook_C_dom"/>
</dbReference>
<evidence type="ECO:0000256" key="5">
    <source>
        <dbReference type="ARBA" id="ARBA00022525"/>
    </source>
</evidence>
<dbReference type="PANTHER" id="PTHR30033:SF2">
    <property type="entry name" value="FLAGELLAR HOOK PROTEIN"/>
    <property type="match status" value="1"/>
</dbReference>
<dbReference type="GO" id="GO:0044780">
    <property type="term" value="P:bacterial-type flagellum assembly"/>
    <property type="evidence" value="ECO:0007669"/>
    <property type="project" value="InterPro"/>
</dbReference>
<comment type="subcellular location">
    <subcellularLocation>
        <location evidence="1">Bacterial flagellum</location>
    </subcellularLocation>
    <subcellularLocation>
        <location evidence="2">Secreted</location>
    </subcellularLocation>
</comment>
<dbReference type="Pfam" id="PF22638">
    <property type="entry name" value="FlgK_D1"/>
    <property type="match status" value="1"/>
</dbReference>
<name>A0A517QPR6_9PLAN</name>
<keyword evidence="7" id="KW-0175">Coiled coil</keyword>
<feature type="coiled-coil region" evidence="7">
    <location>
        <begin position="136"/>
        <end position="181"/>
    </location>
</feature>
<evidence type="ECO:0000256" key="7">
    <source>
        <dbReference type="SAM" id="Coils"/>
    </source>
</evidence>
<keyword evidence="11" id="KW-0966">Cell projection</keyword>
<proteinExistence type="inferred from homology"/>